<dbReference type="EMBL" id="BAABIC010000013">
    <property type="protein sequence ID" value="GAA4697251.1"/>
    <property type="molecule type" value="Genomic_DNA"/>
</dbReference>
<feature type="region of interest" description="Disordered" evidence="1">
    <location>
        <begin position="299"/>
        <end position="336"/>
    </location>
</feature>
<dbReference type="Proteomes" id="UP001500325">
    <property type="component" value="Unassembled WGS sequence"/>
</dbReference>
<keyword evidence="2" id="KW-0732">Signal</keyword>
<dbReference type="RefSeq" id="WP_345382071.1">
    <property type="nucleotide sequence ID" value="NZ_BAABIC010000013.1"/>
</dbReference>
<feature type="region of interest" description="Disordered" evidence="1">
    <location>
        <begin position="32"/>
        <end position="85"/>
    </location>
</feature>
<name>A0ABP8X1B7_9PSEU</name>
<feature type="chain" id="PRO_5047324551" description="Secreted protein" evidence="2">
    <location>
        <begin position="24"/>
        <end position="336"/>
    </location>
</feature>
<comment type="caution">
    <text evidence="3">The sequence shown here is derived from an EMBL/GenBank/DDBJ whole genome shotgun (WGS) entry which is preliminary data.</text>
</comment>
<evidence type="ECO:0000256" key="1">
    <source>
        <dbReference type="SAM" id="MobiDB-lite"/>
    </source>
</evidence>
<evidence type="ECO:0008006" key="5">
    <source>
        <dbReference type="Google" id="ProtNLM"/>
    </source>
</evidence>
<accession>A0ABP8X1B7</accession>
<protein>
    <recommendedName>
        <fullName evidence="5">Secreted protein</fullName>
    </recommendedName>
</protein>
<sequence length="336" mass="34033">MNTLAKLSAYGAAVALLTVGAYATGSAVGPLTSPAPAAQTAGHAGPSGGGNAGHGDTHGGAVPETADQPAGLASSRGGYTLTPTASTLTAGTTDLAFRVTGPDGAPVTAFDEEHTKRLHLIVVRRDTTAFQHLHPTMDPDGTWRTRLQLPEGGVYRAFADFTPTGGPATTLGVDLSVGGTYAPVEHPTSRIAEVDGYQVRLDGELTPGRSSPLTLTVTRDGVPVGDLQPYLGAYGHLVALRSTDLAYLHVHPDGSPGDGRTPPGPQIRFFAEVPTAGTYRLFLDFQHAGTVRTAEFTLPAGSSGATSEPAPAAQPAGAAGTTPHDDAHSAGAGGGH</sequence>
<reference evidence="4" key="1">
    <citation type="journal article" date="2019" name="Int. J. Syst. Evol. Microbiol.">
        <title>The Global Catalogue of Microorganisms (GCM) 10K type strain sequencing project: providing services to taxonomists for standard genome sequencing and annotation.</title>
        <authorList>
            <consortium name="The Broad Institute Genomics Platform"/>
            <consortium name="The Broad Institute Genome Sequencing Center for Infectious Disease"/>
            <person name="Wu L."/>
            <person name="Ma J."/>
        </authorList>
    </citation>
    <scope>NUCLEOTIDE SEQUENCE [LARGE SCALE GENOMIC DNA]</scope>
    <source>
        <strain evidence="4">JCM 18055</strain>
    </source>
</reference>
<organism evidence="3 4">
    <name type="scientific">Pseudonocardia yuanmonensis</name>
    <dbReference type="NCBI Taxonomy" id="1095914"/>
    <lineage>
        <taxon>Bacteria</taxon>
        <taxon>Bacillati</taxon>
        <taxon>Actinomycetota</taxon>
        <taxon>Actinomycetes</taxon>
        <taxon>Pseudonocardiales</taxon>
        <taxon>Pseudonocardiaceae</taxon>
        <taxon>Pseudonocardia</taxon>
    </lineage>
</organism>
<evidence type="ECO:0000313" key="4">
    <source>
        <dbReference type="Proteomes" id="UP001500325"/>
    </source>
</evidence>
<gene>
    <name evidence="3" type="ORF">GCM10023215_39290</name>
</gene>
<feature type="signal peptide" evidence="2">
    <location>
        <begin position="1"/>
        <end position="23"/>
    </location>
</feature>
<evidence type="ECO:0000256" key="2">
    <source>
        <dbReference type="SAM" id="SignalP"/>
    </source>
</evidence>
<feature type="compositionally biased region" description="Low complexity" evidence="1">
    <location>
        <begin position="309"/>
        <end position="322"/>
    </location>
</feature>
<proteinExistence type="predicted"/>
<evidence type="ECO:0000313" key="3">
    <source>
        <dbReference type="EMBL" id="GAA4697251.1"/>
    </source>
</evidence>
<keyword evidence="4" id="KW-1185">Reference proteome</keyword>